<proteinExistence type="predicted"/>
<evidence type="ECO:0000256" key="4">
    <source>
        <dbReference type="ARBA" id="ARBA00022989"/>
    </source>
</evidence>
<evidence type="ECO:0000256" key="3">
    <source>
        <dbReference type="ARBA" id="ARBA00022692"/>
    </source>
</evidence>
<dbReference type="PANTHER" id="PTHR36115:SF4">
    <property type="entry name" value="MEMBRANE PROTEIN"/>
    <property type="match status" value="1"/>
</dbReference>
<organism evidence="9">
    <name type="scientific">Amphora coffeiformis</name>
    <dbReference type="NCBI Taxonomy" id="265554"/>
    <lineage>
        <taxon>Eukaryota</taxon>
        <taxon>Sar</taxon>
        <taxon>Stramenopiles</taxon>
        <taxon>Ochrophyta</taxon>
        <taxon>Bacillariophyta</taxon>
        <taxon>Bacillariophyceae</taxon>
        <taxon>Bacillariophycidae</taxon>
        <taxon>Thalassiophysales</taxon>
        <taxon>Catenulaceae</taxon>
        <taxon>Amphora</taxon>
    </lineage>
</organism>
<reference evidence="9" key="1">
    <citation type="submission" date="2021-01" db="EMBL/GenBank/DDBJ databases">
        <authorList>
            <person name="Corre E."/>
            <person name="Pelletier E."/>
            <person name="Niang G."/>
            <person name="Scheremetjew M."/>
            <person name="Finn R."/>
            <person name="Kale V."/>
            <person name="Holt S."/>
            <person name="Cochrane G."/>
            <person name="Meng A."/>
            <person name="Brown T."/>
            <person name="Cohen L."/>
        </authorList>
    </citation>
    <scope>NUCLEOTIDE SEQUENCE</scope>
    <source>
        <strain evidence="9">CCMP127</strain>
    </source>
</reference>
<feature type="transmembrane region" description="Helical" evidence="7">
    <location>
        <begin position="230"/>
        <end position="250"/>
    </location>
</feature>
<dbReference type="Pfam" id="PF06271">
    <property type="entry name" value="RDD"/>
    <property type="match status" value="1"/>
</dbReference>
<accession>A0A7S3PDC0</accession>
<feature type="region of interest" description="Disordered" evidence="6">
    <location>
        <begin position="1"/>
        <end position="32"/>
    </location>
</feature>
<evidence type="ECO:0000313" key="9">
    <source>
        <dbReference type="EMBL" id="CAE0421591.1"/>
    </source>
</evidence>
<evidence type="ECO:0000256" key="6">
    <source>
        <dbReference type="SAM" id="MobiDB-lite"/>
    </source>
</evidence>
<sequence length="405" mass="45876">MNKTDDLSTSTSSEEENNNNEDNNDRSDHRRHNGFLTGAVSHVVNPVIDCVDMDGVARRIDVAELSRRIDVADISRRIDIHHILQRVDWTNDVVDRIDWNDILLERIDLDRLVDRIDVERVVQRSKLHTIVAQSTNSIVSNMLDILRAQVIRFDLVVQDVFRPCRCSRQRRWSLPPKPSECSVQRRHEGGRCCCGGSCGNAELRTPKSPRRGADLAVAARGRFAGIVSRTMAYLIDFTFVFALFVLWLFILSESVQVIQDNESIDYQKSSAVGLLSYFVLFFVYESLMVAATNRTIGKAVLGLLIVNGQGKTQRCQLGLYRSLLKSVPFFVVPGCFLSLFRIDRRSVIDVTVCSTVIYAWDAEGFRAREQLLDEAEQLDDVHSDSDDSDDDEEIGMVQKDKDANT</sequence>
<evidence type="ECO:0000259" key="8">
    <source>
        <dbReference type="Pfam" id="PF06271"/>
    </source>
</evidence>
<keyword evidence="2" id="KW-1003">Cell membrane</keyword>
<feature type="region of interest" description="Disordered" evidence="6">
    <location>
        <begin position="377"/>
        <end position="405"/>
    </location>
</feature>
<evidence type="ECO:0000256" key="7">
    <source>
        <dbReference type="SAM" id="Phobius"/>
    </source>
</evidence>
<dbReference type="EMBL" id="HBIM01024582">
    <property type="protein sequence ID" value="CAE0421591.1"/>
    <property type="molecule type" value="Transcribed_RNA"/>
</dbReference>
<name>A0A7S3PDC0_9STRA</name>
<protein>
    <recommendedName>
        <fullName evidence="8">RDD domain-containing protein</fullName>
    </recommendedName>
</protein>
<feature type="transmembrane region" description="Helical" evidence="7">
    <location>
        <begin position="270"/>
        <end position="291"/>
    </location>
</feature>
<gene>
    <name evidence="9" type="ORF">ACOF00016_LOCUS18228</name>
</gene>
<evidence type="ECO:0000256" key="2">
    <source>
        <dbReference type="ARBA" id="ARBA00022475"/>
    </source>
</evidence>
<keyword evidence="4 7" id="KW-1133">Transmembrane helix</keyword>
<dbReference type="PANTHER" id="PTHR36115">
    <property type="entry name" value="PROLINE-RICH ANTIGEN HOMOLOG-RELATED"/>
    <property type="match status" value="1"/>
</dbReference>
<dbReference type="GO" id="GO:0005886">
    <property type="term" value="C:plasma membrane"/>
    <property type="evidence" value="ECO:0007669"/>
    <property type="project" value="UniProtKB-SubCell"/>
</dbReference>
<dbReference type="InterPro" id="IPR051791">
    <property type="entry name" value="Pra-immunoreactive"/>
</dbReference>
<evidence type="ECO:0000256" key="5">
    <source>
        <dbReference type="ARBA" id="ARBA00023136"/>
    </source>
</evidence>
<dbReference type="InterPro" id="IPR010432">
    <property type="entry name" value="RDD"/>
</dbReference>
<keyword evidence="5 7" id="KW-0472">Membrane</keyword>
<dbReference type="AlphaFoldDB" id="A0A7S3PDC0"/>
<keyword evidence="3 7" id="KW-0812">Transmembrane</keyword>
<evidence type="ECO:0000256" key="1">
    <source>
        <dbReference type="ARBA" id="ARBA00004651"/>
    </source>
</evidence>
<comment type="subcellular location">
    <subcellularLocation>
        <location evidence="1">Cell membrane</location>
        <topology evidence="1">Multi-pass membrane protein</topology>
    </subcellularLocation>
</comment>
<feature type="domain" description="RDD" evidence="8">
    <location>
        <begin position="224"/>
        <end position="348"/>
    </location>
</feature>